<feature type="transmembrane region" description="Helical" evidence="10">
    <location>
        <begin position="759"/>
        <end position="777"/>
    </location>
</feature>
<comment type="caution">
    <text evidence="17">The sequence shown here is derived from an EMBL/GenBank/DDBJ whole genome shotgun (WGS) entry which is preliminary data.</text>
</comment>
<keyword evidence="2" id="KW-0813">Transport</keyword>
<dbReference type="PANTHER" id="PTHR43373:SF1">
    <property type="entry name" value="NA(+)_H(+) ANTIPORTER SUBUNIT A"/>
    <property type="match status" value="1"/>
</dbReference>
<dbReference type="InterPro" id="IPR046806">
    <property type="entry name" value="MrpA_C/MbhE"/>
</dbReference>
<dbReference type="EMBL" id="JBBKZT010000019">
    <property type="protein sequence ID" value="MEJ8851056.1"/>
    <property type="molecule type" value="Genomic_DNA"/>
</dbReference>
<feature type="transmembrane region" description="Helical" evidence="10">
    <location>
        <begin position="109"/>
        <end position="127"/>
    </location>
</feature>
<feature type="transmembrane region" description="Helical" evidence="10">
    <location>
        <begin position="814"/>
        <end position="839"/>
    </location>
</feature>
<evidence type="ECO:0000256" key="6">
    <source>
        <dbReference type="ARBA" id="ARBA00022989"/>
    </source>
</evidence>
<feature type="domain" description="NADH:quinone oxidoreductase/Mrp antiporter transmembrane" evidence="12">
    <location>
        <begin position="126"/>
        <end position="414"/>
    </location>
</feature>
<feature type="transmembrane region" description="Helical" evidence="10">
    <location>
        <begin position="700"/>
        <end position="721"/>
    </location>
</feature>
<feature type="signal peptide" evidence="11">
    <location>
        <begin position="1"/>
        <end position="17"/>
    </location>
</feature>
<proteinExistence type="predicted"/>
<evidence type="ECO:0000256" key="9">
    <source>
        <dbReference type="RuleBase" id="RU000320"/>
    </source>
</evidence>
<evidence type="ECO:0000256" key="5">
    <source>
        <dbReference type="ARBA" id="ARBA00022692"/>
    </source>
</evidence>
<keyword evidence="7" id="KW-0406">Ion transport</keyword>
<keyword evidence="4" id="KW-1003">Cell membrane</keyword>
<keyword evidence="11" id="KW-0732">Signal</keyword>
<name>A0ABU8WU64_9BURK</name>
<evidence type="ECO:0000259" key="12">
    <source>
        <dbReference type="Pfam" id="PF00361"/>
    </source>
</evidence>
<feature type="transmembrane region" description="Helical" evidence="10">
    <location>
        <begin position="406"/>
        <end position="425"/>
    </location>
</feature>
<evidence type="ECO:0000313" key="18">
    <source>
        <dbReference type="Proteomes" id="UP001385892"/>
    </source>
</evidence>
<feature type="transmembrane region" description="Helical" evidence="10">
    <location>
        <begin position="885"/>
        <end position="907"/>
    </location>
</feature>
<dbReference type="InterPro" id="IPR007182">
    <property type="entry name" value="MnhB"/>
</dbReference>
<feature type="transmembrane region" description="Helical" evidence="10">
    <location>
        <begin position="133"/>
        <end position="150"/>
    </location>
</feature>
<feature type="domain" description="Na+/H+ antiporter MnhB subunit-related protein" evidence="14">
    <location>
        <begin position="821"/>
        <end position="943"/>
    </location>
</feature>
<feature type="transmembrane region" description="Helical" evidence="10">
    <location>
        <begin position="503"/>
        <end position="523"/>
    </location>
</feature>
<feature type="chain" id="PRO_5046081187" evidence="11">
    <location>
        <begin position="18"/>
        <end position="985"/>
    </location>
</feature>
<dbReference type="InterPro" id="IPR001516">
    <property type="entry name" value="Proton_antipo_N"/>
</dbReference>
<dbReference type="Pfam" id="PF04039">
    <property type="entry name" value="MnhB"/>
    <property type="match status" value="1"/>
</dbReference>
<evidence type="ECO:0000256" key="2">
    <source>
        <dbReference type="ARBA" id="ARBA00022448"/>
    </source>
</evidence>
<evidence type="ECO:0000256" key="7">
    <source>
        <dbReference type="ARBA" id="ARBA00023065"/>
    </source>
</evidence>
<evidence type="ECO:0000313" key="17">
    <source>
        <dbReference type="EMBL" id="MEJ8851056.1"/>
    </source>
</evidence>
<evidence type="ECO:0000256" key="11">
    <source>
        <dbReference type="SAM" id="SignalP"/>
    </source>
</evidence>
<feature type="transmembrane region" description="Helical" evidence="10">
    <location>
        <begin position="851"/>
        <end position="873"/>
    </location>
</feature>
<evidence type="ECO:0000256" key="10">
    <source>
        <dbReference type="SAM" id="Phobius"/>
    </source>
</evidence>
<evidence type="ECO:0000256" key="4">
    <source>
        <dbReference type="ARBA" id="ARBA00022475"/>
    </source>
</evidence>
<dbReference type="PRINTS" id="PR01434">
    <property type="entry name" value="NADHDHGNASE5"/>
</dbReference>
<evidence type="ECO:0000256" key="1">
    <source>
        <dbReference type="ARBA" id="ARBA00004651"/>
    </source>
</evidence>
<protein>
    <submittedName>
        <fullName evidence="17">Monovalent cation/H+ antiporter subunit A</fullName>
    </submittedName>
</protein>
<evidence type="ECO:0000259" key="16">
    <source>
        <dbReference type="Pfam" id="PF20501"/>
    </source>
</evidence>
<feature type="domain" description="NADH-Ubiquinone oxidoreductase (complex I) chain 5 N-terminal" evidence="13">
    <location>
        <begin position="65"/>
        <end position="110"/>
    </location>
</feature>
<feature type="transmembrane region" description="Helical" evidence="10">
    <location>
        <begin position="927"/>
        <end position="949"/>
    </location>
</feature>
<keyword evidence="8 10" id="KW-0472">Membrane</keyword>
<feature type="transmembrane region" description="Helical" evidence="10">
    <location>
        <begin position="605"/>
        <end position="625"/>
    </location>
</feature>
<feature type="transmembrane region" description="Helical" evidence="10">
    <location>
        <begin position="632"/>
        <end position="652"/>
    </location>
</feature>
<sequence length="985" mass="107117">MPLVLLVALPFIASALAAAMPSDARNRESTLAGLVALGCAAQVAWLFPRIASGEVIRERYEWLPSLGLDLAFRLDGFAWLFCMLVLGIGALVVLYARYYMSPSDPVPRFFSFFLAFMGAMMGVVLSGNLVQMVVFWELTSLFSFLLIGYWHHRRDARRGARMALTVTGAGGLCLLAGVLVLGRIVGSYDLDAVLASGERIRAHALYAPMLVLVLLGAFTKSAQFPFHFWLPRAMAAPTPVSAYLHSATMVKLGVFLLARLWPVLSGTEQWFWLVGGAGAITLLLGGFAAMFQRDLKALLAYSTISHLGLIVLLLGLNSTLAAVAAVFHVMNHATFKASLFMAAGIIDHESGTRDIRKLSGLLKLMPITGALAIIASAAMAGVPLLNGFLSKEMFFAESVLVDATPWVQWTLPVVATLGGIFSVTYSSRFVFDVFFGPPCGPEVPKTPHEPPHWMRVPVELLVLLCLVVGVAPAWAIGPLLAAAARPVVGGDLPEYSLAVWHGFNLPLLMSFIALAGGVALFLLQRRRREQGGLERTPFLHHFDGQCIFENMIARMSEAGRRARRLLSTRRLQPQLLLLVLVAMALAGLALWLTPASRGTRELLPFSTLFAMTWLIGCTCAVAAAWQAKFHRLASLMLAAGAGLTCCITYIWFSAPDLALTQLVVETVTTVLILLGLRWLPLRKAMPQPMRTRLRLWRRRGRDLVVASCAGGGMALLAWWMMTRPFPLSISPFFLDRAMTEGGGANVVNVMLVDFRGFDTFGEITVLGVVALTVYALLRRFRPAPESMALPEQQREQGDDGSSDLLNPRLAKDTAVGYLMVPAVFIRLLLPLSVLVSVYFFMRGHNAPGGGFVAGLVMSVALLLQFIVSGTEWVEEHLRIFPRRWIAVGMLLALATGGGSVLLGYPFMTTHTMHLHLPLLGEIHIPSAALFDTGVFSIVLGSTMLILLALAHQSIRSHRWVAEQEEKEAERLAAAAASSTDAGGAR</sequence>
<dbReference type="Proteomes" id="UP001385892">
    <property type="component" value="Unassembled WGS sequence"/>
</dbReference>
<dbReference type="Pfam" id="PF13244">
    <property type="entry name" value="MbhD"/>
    <property type="match status" value="1"/>
</dbReference>
<keyword evidence="6 10" id="KW-1133">Transmembrane helix</keyword>
<dbReference type="InterPro" id="IPR001750">
    <property type="entry name" value="ND/Mrp_TM"/>
</dbReference>
<evidence type="ECO:0000256" key="8">
    <source>
        <dbReference type="ARBA" id="ARBA00023136"/>
    </source>
</evidence>
<feature type="transmembrane region" description="Helical" evidence="10">
    <location>
        <begin position="367"/>
        <end position="386"/>
    </location>
</feature>
<feature type="transmembrane region" description="Helical" evidence="10">
    <location>
        <begin position="205"/>
        <end position="230"/>
    </location>
</feature>
<dbReference type="PANTHER" id="PTHR43373">
    <property type="entry name" value="NA(+)/H(+) ANTIPORTER SUBUNIT"/>
    <property type="match status" value="1"/>
</dbReference>
<comment type="subcellular location">
    <subcellularLocation>
        <location evidence="1">Cell membrane</location>
        <topology evidence="1">Multi-pass membrane protein</topology>
    </subcellularLocation>
    <subcellularLocation>
        <location evidence="9">Membrane</location>
        <topology evidence="9">Multi-pass membrane protein</topology>
    </subcellularLocation>
</comment>
<dbReference type="Pfam" id="PF20501">
    <property type="entry name" value="MbhE"/>
    <property type="match status" value="1"/>
</dbReference>
<keyword evidence="5 9" id="KW-0812">Transmembrane</keyword>
<gene>
    <name evidence="17" type="ORF">WKW82_30755</name>
</gene>
<feature type="transmembrane region" description="Helical" evidence="10">
    <location>
        <begin position="76"/>
        <end position="97"/>
    </location>
</feature>
<dbReference type="Pfam" id="PF00361">
    <property type="entry name" value="Proton_antipo_M"/>
    <property type="match status" value="1"/>
</dbReference>
<feature type="transmembrane region" description="Helical" evidence="10">
    <location>
        <begin position="270"/>
        <end position="291"/>
    </location>
</feature>
<evidence type="ECO:0000259" key="14">
    <source>
        <dbReference type="Pfam" id="PF04039"/>
    </source>
</evidence>
<keyword evidence="18" id="KW-1185">Reference proteome</keyword>
<evidence type="ECO:0000256" key="3">
    <source>
        <dbReference type="ARBA" id="ARBA00022449"/>
    </source>
</evidence>
<dbReference type="RefSeq" id="WP_340346571.1">
    <property type="nucleotide sequence ID" value="NZ_JBBKZT010000019.1"/>
</dbReference>
<dbReference type="Pfam" id="PF00662">
    <property type="entry name" value="Proton_antipo_N"/>
    <property type="match status" value="1"/>
</dbReference>
<feature type="transmembrane region" description="Helical" evidence="10">
    <location>
        <begin position="658"/>
        <end position="679"/>
    </location>
</feature>
<evidence type="ECO:0000259" key="13">
    <source>
        <dbReference type="Pfam" id="PF00662"/>
    </source>
</evidence>
<feature type="transmembrane region" description="Helical" evidence="10">
    <location>
        <begin position="575"/>
        <end position="593"/>
    </location>
</feature>
<reference evidence="17 18" key="1">
    <citation type="submission" date="2024-03" db="EMBL/GenBank/DDBJ databases">
        <title>Novel species of the genus Variovorax.</title>
        <authorList>
            <person name="Liu Q."/>
            <person name="Xin Y.-H."/>
        </authorList>
    </citation>
    <scope>NUCLEOTIDE SEQUENCE [LARGE SCALE GENOMIC DNA]</scope>
    <source>
        <strain evidence="17 18">KACC 18900</strain>
    </source>
</reference>
<feature type="transmembrane region" description="Helical" evidence="10">
    <location>
        <begin position="242"/>
        <end position="264"/>
    </location>
</feature>
<keyword evidence="3" id="KW-0050">Antiport</keyword>
<dbReference type="InterPro" id="IPR025383">
    <property type="entry name" value="MrpA_C/MbhD"/>
</dbReference>
<accession>A0ABU8WU64</accession>
<dbReference type="InterPro" id="IPR050616">
    <property type="entry name" value="CPA3_Na-H_Antiporter_A"/>
</dbReference>
<feature type="domain" description="MrpA C-terminal/MbhE" evidence="16">
    <location>
        <begin position="698"/>
        <end position="794"/>
    </location>
</feature>
<feature type="transmembrane region" description="Helical" evidence="10">
    <location>
        <begin position="162"/>
        <end position="185"/>
    </location>
</feature>
<feature type="transmembrane region" description="Helical" evidence="10">
    <location>
        <begin position="460"/>
        <end position="483"/>
    </location>
</feature>
<dbReference type="NCBIfam" id="NF009288">
    <property type="entry name" value="PRK12648.1"/>
    <property type="match status" value="1"/>
</dbReference>
<organism evidence="17 18">
    <name type="scientific">Variovorax rhizosphaerae</name>
    <dbReference type="NCBI Taxonomy" id="1836200"/>
    <lineage>
        <taxon>Bacteria</taxon>
        <taxon>Pseudomonadati</taxon>
        <taxon>Pseudomonadota</taxon>
        <taxon>Betaproteobacteria</taxon>
        <taxon>Burkholderiales</taxon>
        <taxon>Comamonadaceae</taxon>
        <taxon>Variovorax</taxon>
    </lineage>
</organism>
<feature type="domain" description="MrpA C-terminal/MbhD" evidence="15">
    <location>
        <begin position="617"/>
        <end position="680"/>
    </location>
</feature>
<evidence type="ECO:0000259" key="15">
    <source>
        <dbReference type="Pfam" id="PF13244"/>
    </source>
</evidence>